<keyword evidence="4" id="KW-1185">Reference proteome</keyword>
<accession>A0ABP5LR16</accession>
<feature type="domain" description="DUF6286" evidence="2">
    <location>
        <begin position="86"/>
        <end position="181"/>
    </location>
</feature>
<name>A0ABP5LR16_9ACTN</name>
<dbReference type="EMBL" id="BAAANT010000034">
    <property type="protein sequence ID" value="GAA2152213.1"/>
    <property type="molecule type" value="Genomic_DNA"/>
</dbReference>
<keyword evidence="1" id="KW-0812">Transmembrane</keyword>
<evidence type="ECO:0000313" key="3">
    <source>
        <dbReference type="EMBL" id="GAA2152213.1"/>
    </source>
</evidence>
<evidence type="ECO:0000256" key="1">
    <source>
        <dbReference type="SAM" id="Phobius"/>
    </source>
</evidence>
<dbReference type="Proteomes" id="UP001422759">
    <property type="component" value="Unassembled WGS sequence"/>
</dbReference>
<evidence type="ECO:0000259" key="2">
    <source>
        <dbReference type="Pfam" id="PF19803"/>
    </source>
</evidence>
<dbReference type="RefSeq" id="WP_344468059.1">
    <property type="nucleotide sequence ID" value="NZ_BAAANT010000034.1"/>
</dbReference>
<proteinExistence type="predicted"/>
<keyword evidence="1" id="KW-0472">Membrane</keyword>
<dbReference type="InterPro" id="IPR046253">
    <property type="entry name" value="DUF6286"/>
</dbReference>
<reference evidence="4" key="1">
    <citation type="journal article" date="2019" name="Int. J. Syst. Evol. Microbiol.">
        <title>The Global Catalogue of Microorganisms (GCM) 10K type strain sequencing project: providing services to taxonomists for standard genome sequencing and annotation.</title>
        <authorList>
            <consortium name="The Broad Institute Genomics Platform"/>
            <consortium name="The Broad Institute Genome Sequencing Center for Infectious Disease"/>
            <person name="Wu L."/>
            <person name="Ma J."/>
        </authorList>
    </citation>
    <scope>NUCLEOTIDE SEQUENCE [LARGE SCALE GENOMIC DNA]</scope>
    <source>
        <strain evidence="4">JCM 14560</strain>
    </source>
</reference>
<protein>
    <recommendedName>
        <fullName evidence="2">DUF6286 domain-containing protein</fullName>
    </recommendedName>
</protein>
<sequence>MTVDQARPSVEEEPAVKAHRLRSPRTVGAVLLSTAVLLVAGGLLADVVAVRTGQRAKPWRADLAHQLATRHLDDPWIRLGAGVAVLLGLWLCLLAFTPGLRHWLPLGRPGAAIDRSGVAALLARRADEYPGVVSVKVRVRHNRTRVTIRGSADPASLQRGLRAELDLIPLALPNRLDVRVRRTPEAHR</sequence>
<evidence type="ECO:0000313" key="4">
    <source>
        <dbReference type="Proteomes" id="UP001422759"/>
    </source>
</evidence>
<comment type="caution">
    <text evidence="3">The sequence shown here is derived from an EMBL/GenBank/DDBJ whole genome shotgun (WGS) entry which is preliminary data.</text>
</comment>
<gene>
    <name evidence="3" type="ORF">GCM10009760_48500</name>
</gene>
<dbReference type="Pfam" id="PF19803">
    <property type="entry name" value="DUF6286"/>
    <property type="match status" value="1"/>
</dbReference>
<organism evidence="3 4">
    <name type="scientific">Kitasatospora kazusensis</name>
    <dbReference type="NCBI Taxonomy" id="407974"/>
    <lineage>
        <taxon>Bacteria</taxon>
        <taxon>Bacillati</taxon>
        <taxon>Actinomycetota</taxon>
        <taxon>Actinomycetes</taxon>
        <taxon>Kitasatosporales</taxon>
        <taxon>Streptomycetaceae</taxon>
        <taxon>Kitasatospora</taxon>
    </lineage>
</organism>
<feature type="transmembrane region" description="Helical" evidence="1">
    <location>
        <begin position="76"/>
        <end position="96"/>
    </location>
</feature>
<feature type="transmembrane region" description="Helical" evidence="1">
    <location>
        <begin position="27"/>
        <end position="50"/>
    </location>
</feature>
<keyword evidence="1" id="KW-1133">Transmembrane helix</keyword>